<gene>
    <name evidence="1" type="ORF">ACOLOM_LOCUS13996</name>
</gene>
<protein>
    <submittedName>
        <fullName evidence="1">7309_t:CDS:1</fullName>
    </submittedName>
</protein>
<reference evidence="1" key="1">
    <citation type="submission" date="2021-06" db="EMBL/GenBank/DDBJ databases">
        <authorList>
            <person name="Kallberg Y."/>
            <person name="Tangrot J."/>
            <person name="Rosling A."/>
        </authorList>
    </citation>
    <scope>NUCLEOTIDE SEQUENCE</scope>
    <source>
        <strain evidence="1">CL356</strain>
    </source>
</reference>
<dbReference type="Proteomes" id="UP000789525">
    <property type="component" value="Unassembled WGS sequence"/>
</dbReference>
<evidence type="ECO:0000313" key="2">
    <source>
        <dbReference type="Proteomes" id="UP000789525"/>
    </source>
</evidence>
<evidence type="ECO:0000313" key="1">
    <source>
        <dbReference type="EMBL" id="CAG8774268.1"/>
    </source>
</evidence>
<proteinExistence type="predicted"/>
<feature type="non-terminal residue" evidence="1">
    <location>
        <position position="1"/>
    </location>
</feature>
<keyword evidence="2" id="KW-1185">Reference proteome</keyword>
<organism evidence="1 2">
    <name type="scientific">Acaulospora colombiana</name>
    <dbReference type="NCBI Taxonomy" id="27376"/>
    <lineage>
        <taxon>Eukaryota</taxon>
        <taxon>Fungi</taxon>
        <taxon>Fungi incertae sedis</taxon>
        <taxon>Mucoromycota</taxon>
        <taxon>Glomeromycotina</taxon>
        <taxon>Glomeromycetes</taxon>
        <taxon>Diversisporales</taxon>
        <taxon>Acaulosporaceae</taxon>
        <taxon>Acaulospora</taxon>
    </lineage>
</organism>
<comment type="caution">
    <text evidence="1">The sequence shown here is derived from an EMBL/GenBank/DDBJ whole genome shotgun (WGS) entry which is preliminary data.</text>
</comment>
<feature type="non-terminal residue" evidence="1">
    <location>
        <position position="88"/>
    </location>
</feature>
<sequence>ERKSSGSAESFGVPVSESSHIPLPSETLDTYALERWDESARPSEVTANERSPLEDFSSCSNLLIERTDMDMVDILRFFFTLSMTQLGQ</sequence>
<name>A0ACA9R2H5_9GLOM</name>
<dbReference type="EMBL" id="CAJVPT010066997">
    <property type="protein sequence ID" value="CAG8774268.1"/>
    <property type="molecule type" value="Genomic_DNA"/>
</dbReference>
<accession>A0ACA9R2H5</accession>